<feature type="region of interest" description="Disordered" evidence="1">
    <location>
        <begin position="1"/>
        <end position="20"/>
    </location>
</feature>
<accession>A0A151MHR6</accession>
<feature type="compositionally biased region" description="Low complexity" evidence="1">
    <location>
        <begin position="135"/>
        <end position="145"/>
    </location>
</feature>
<dbReference type="Proteomes" id="UP000050525">
    <property type="component" value="Unassembled WGS sequence"/>
</dbReference>
<feature type="region of interest" description="Disordered" evidence="1">
    <location>
        <begin position="135"/>
        <end position="155"/>
    </location>
</feature>
<reference evidence="2 3" key="1">
    <citation type="journal article" date="2012" name="Genome Biol.">
        <title>Sequencing three crocodilian genomes to illuminate the evolution of archosaurs and amniotes.</title>
        <authorList>
            <person name="St John J.A."/>
            <person name="Braun E.L."/>
            <person name="Isberg S.R."/>
            <person name="Miles L.G."/>
            <person name="Chong A.Y."/>
            <person name="Gongora J."/>
            <person name="Dalzell P."/>
            <person name="Moran C."/>
            <person name="Bed'hom B."/>
            <person name="Abzhanov A."/>
            <person name="Burgess S.C."/>
            <person name="Cooksey A.M."/>
            <person name="Castoe T.A."/>
            <person name="Crawford N.G."/>
            <person name="Densmore L.D."/>
            <person name="Drew J.C."/>
            <person name="Edwards S.V."/>
            <person name="Faircloth B.C."/>
            <person name="Fujita M.K."/>
            <person name="Greenwold M.J."/>
            <person name="Hoffmann F.G."/>
            <person name="Howard J.M."/>
            <person name="Iguchi T."/>
            <person name="Janes D.E."/>
            <person name="Khan S.Y."/>
            <person name="Kohno S."/>
            <person name="de Koning A.J."/>
            <person name="Lance S.L."/>
            <person name="McCarthy F.M."/>
            <person name="McCormack J.E."/>
            <person name="Merchant M.E."/>
            <person name="Peterson D.G."/>
            <person name="Pollock D.D."/>
            <person name="Pourmand N."/>
            <person name="Raney B.J."/>
            <person name="Roessler K.A."/>
            <person name="Sanford J.R."/>
            <person name="Sawyer R.H."/>
            <person name="Schmidt C.J."/>
            <person name="Triplett E.W."/>
            <person name="Tuberville T.D."/>
            <person name="Venegas-Anaya M."/>
            <person name="Howard J.T."/>
            <person name="Jarvis E.D."/>
            <person name="Guillette L.J.Jr."/>
            <person name="Glenn T.C."/>
            <person name="Green R.E."/>
            <person name="Ray D.A."/>
        </authorList>
    </citation>
    <scope>NUCLEOTIDE SEQUENCE [LARGE SCALE GENOMIC DNA]</scope>
    <source>
        <strain evidence="2">KSC_2009_1</strain>
    </source>
</reference>
<dbReference type="EMBL" id="AKHW03006155">
    <property type="protein sequence ID" value="KYO24065.1"/>
    <property type="molecule type" value="Genomic_DNA"/>
</dbReference>
<protein>
    <submittedName>
        <fullName evidence="2">Uncharacterized protein</fullName>
    </submittedName>
</protein>
<sequence length="224" mass="24693">MGPGHQVQLDAIANGEDCTETPATPAPDLWTLLLQWLVAVAKEWADDAGAWQQEELAQEERWKAEKITQEEAFQAELLALEQLQKLWEQNRILGQAVEAMNDDRWTVDTILYLEVSCMLSAIQPPPLALQVPWQPAATPQQAPGPGRKSSFTSCKQEHLARPPPQVCHHHPGIRPTAHPSSTWTWSQSCLEGHRDWASALLGLDSTSWSVGACPGGTPDAVTTR</sequence>
<feature type="region of interest" description="Disordered" evidence="1">
    <location>
        <begin position="160"/>
        <end position="179"/>
    </location>
</feature>
<evidence type="ECO:0000313" key="3">
    <source>
        <dbReference type="Proteomes" id="UP000050525"/>
    </source>
</evidence>
<comment type="caution">
    <text evidence="2">The sequence shown here is derived from an EMBL/GenBank/DDBJ whole genome shotgun (WGS) entry which is preliminary data.</text>
</comment>
<name>A0A151MHR6_ALLMI</name>
<gene>
    <name evidence="2" type="ORF">Y1Q_0004646</name>
</gene>
<evidence type="ECO:0000256" key="1">
    <source>
        <dbReference type="SAM" id="MobiDB-lite"/>
    </source>
</evidence>
<keyword evidence="3" id="KW-1185">Reference proteome</keyword>
<evidence type="ECO:0000313" key="2">
    <source>
        <dbReference type="EMBL" id="KYO24065.1"/>
    </source>
</evidence>
<proteinExistence type="predicted"/>
<dbReference type="AlphaFoldDB" id="A0A151MHR6"/>
<organism evidence="2 3">
    <name type="scientific">Alligator mississippiensis</name>
    <name type="common">American alligator</name>
    <dbReference type="NCBI Taxonomy" id="8496"/>
    <lineage>
        <taxon>Eukaryota</taxon>
        <taxon>Metazoa</taxon>
        <taxon>Chordata</taxon>
        <taxon>Craniata</taxon>
        <taxon>Vertebrata</taxon>
        <taxon>Euteleostomi</taxon>
        <taxon>Archelosauria</taxon>
        <taxon>Archosauria</taxon>
        <taxon>Crocodylia</taxon>
        <taxon>Alligatoridae</taxon>
        <taxon>Alligatorinae</taxon>
        <taxon>Alligator</taxon>
    </lineage>
</organism>